<proteinExistence type="predicted"/>
<keyword evidence="1" id="KW-0472">Membrane</keyword>
<dbReference type="Proteomes" id="UP000886523">
    <property type="component" value="Unassembled WGS sequence"/>
</dbReference>
<keyword evidence="1" id="KW-0812">Transmembrane</keyword>
<dbReference type="AlphaFoldDB" id="A0A9P6DLD4"/>
<reference evidence="2" key="1">
    <citation type="journal article" date="2020" name="Nat. Commun.">
        <title>Large-scale genome sequencing of mycorrhizal fungi provides insights into the early evolution of symbiotic traits.</title>
        <authorList>
            <person name="Miyauchi S."/>
            <person name="Kiss E."/>
            <person name="Kuo A."/>
            <person name="Drula E."/>
            <person name="Kohler A."/>
            <person name="Sanchez-Garcia M."/>
            <person name="Morin E."/>
            <person name="Andreopoulos B."/>
            <person name="Barry K.W."/>
            <person name="Bonito G."/>
            <person name="Buee M."/>
            <person name="Carver A."/>
            <person name="Chen C."/>
            <person name="Cichocki N."/>
            <person name="Clum A."/>
            <person name="Culley D."/>
            <person name="Crous P.W."/>
            <person name="Fauchery L."/>
            <person name="Girlanda M."/>
            <person name="Hayes R.D."/>
            <person name="Keri Z."/>
            <person name="LaButti K."/>
            <person name="Lipzen A."/>
            <person name="Lombard V."/>
            <person name="Magnuson J."/>
            <person name="Maillard F."/>
            <person name="Murat C."/>
            <person name="Nolan M."/>
            <person name="Ohm R.A."/>
            <person name="Pangilinan J."/>
            <person name="Pereira M.F."/>
            <person name="Perotto S."/>
            <person name="Peter M."/>
            <person name="Pfister S."/>
            <person name="Riley R."/>
            <person name="Sitrit Y."/>
            <person name="Stielow J.B."/>
            <person name="Szollosi G."/>
            <person name="Zifcakova L."/>
            <person name="Stursova M."/>
            <person name="Spatafora J.W."/>
            <person name="Tedersoo L."/>
            <person name="Vaario L.M."/>
            <person name="Yamada A."/>
            <person name="Yan M."/>
            <person name="Wang P."/>
            <person name="Xu J."/>
            <person name="Bruns T."/>
            <person name="Baldrian P."/>
            <person name="Vilgalys R."/>
            <person name="Dunand C."/>
            <person name="Henrissat B."/>
            <person name="Grigoriev I.V."/>
            <person name="Hibbett D."/>
            <person name="Nagy L.G."/>
            <person name="Martin F.M."/>
        </authorList>
    </citation>
    <scope>NUCLEOTIDE SEQUENCE</scope>
    <source>
        <strain evidence="2">UP504</strain>
    </source>
</reference>
<evidence type="ECO:0000313" key="3">
    <source>
        <dbReference type="Proteomes" id="UP000886523"/>
    </source>
</evidence>
<name>A0A9P6DLD4_9AGAM</name>
<keyword evidence="1" id="KW-1133">Transmembrane helix</keyword>
<accession>A0A9P6DLD4</accession>
<protein>
    <recommendedName>
        <fullName evidence="4">Transmembrane protein</fullName>
    </recommendedName>
</protein>
<feature type="transmembrane region" description="Helical" evidence="1">
    <location>
        <begin position="302"/>
        <end position="327"/>
    </location>
</feature>
<organism evidence="2 3">
    <name type="scientific">Hydnum rufescens UP504</name>
    <dbReference type="NCBI Taxonomy" id="1448309"/>
    <lineage>
        <taxon>Eukaryota</taxon>
        <taxon>Fungi</taxon>
        <taxon>Dikarya</taxon>
        <taxon>Basidiomycota</taxon>
        <taxon>Agaricomycotina</taxon>
        <taxon>Agaricomycetes</taxon>
        <taxon>Cantharellales</taxon>
        <taxon>Hydnaceae</taxon>
        <taxon>Hydnum</taxon>
    </lineage>
</organism>
<evidence type="ECO:0000313" key="2">
    <source>
        <dbReference type="EMBL" id="KAF9505762.1"/>
    </source>
</evidence>
<dbReference type="Gene3D" id="2.60.120.260">
    <property type="entry name" value="Galactose-binding domain-like"/>
    <property type="match status" value="2"/>
</dbReference>
<evidence type="ECO:0008006" key="4">
    <source>
        <dbReference type="Google" id="ProtNLM"/>
    </source>
</evidence>
<keyword evidence="3" id="KW-1185">Reference proteome</keyword>
<gene>
    <name evidence="2" type="ORF">BS47DRAFT_1353622</name>
</gene>
<comment type="caution">
    <text evidence="2">The sequence shown here is derived from an EMBL/GenBank/DDBJ whole genome shotgun (WGS) entry which is preliminary data.</text>
</comment>
<evidence type="ECO:0000256" key="1">
    <source>
        <dbReference type="SAM" id="Phobius"/>
    </source>
</evidence>
<sequence length="420" mass="44912">MTRLNISLDNPSPLLSYTPLNLWHPATSASDPNVTLYANGSTASVSSTIGAEMIFSFRGTGIWIYGSKRDNHGFYNVSLDGQKAESFDGYQSPDAFQQLLYGAPNLELRSHNITIVNAGPYTGSNSSRTAFDIDWVTFEDEFDGPGGPIGALLSESTFNSSHPRFQYLPSSSSWTIGDSVDGFTNVTSAITKSSGSIVQLTFDGDAVALYGAVGTTHGNFTASVNGAQSRTLSGLYDISSYGQLLYYADSLGAGSHLLQVTNNPVDNGESTLSVEYANVWEALGGSGGGGGTPHGSKSKSNVGAIVGGVVGGVVCAVLIVASIILLLRRRRRQRPSNLPKKSFVKERPVHIPYRTESSSIMLEPRDYSKDASFDLVSRRTMDTTASNASQSSFKDLLPRNLSDGFEPIPMSRIRDTHSAI</sequence>
<dbReference type="OrthoDB" id="2563669at2759"/>
<dbReference type="EMBL" id="MU129137">
    <property type="protein sequence ID" value="KAF9505762.1"/>
    <property type="molecule type" value="Genomic_DNA"/>
</dbReference>